<feature type="domain" description="AMP-binding enzyme C-terminal" evidence="4">
    <location>
        <begin position="453"/>
        <end position="528"/>
    </location>
</feature>
<dbReference type="Gene3D" id="3.40.50.980">
    <property type="match status" value="2"/>
</dbReference>
<dbReference type="EMBL" id="FZNW01000031">
    <property type="protein sequence ID" value="SNR90865.1"/>
    <property type="molecule type" value="Genomic_DNA"/>
</dbReference>
<dbReference type="OrthoDB" id="9803968at2"/>
<evidence type="ECO:0000259" key="3">
    <source>
        <dbReference type="Pfam" id="PF00501"/>
    </source>
</evidence>
<evidence type="ECO:0000256" key="1">
    <source>
        <dbReference type="ARBA" id="ARBA00006432"/>
    </source>
</evidence>
<dbReference type="AlphaFoldDB" id="A0A239A5F4"/>
<dbReference type="InterPro" id="IPR025110">
    <property type="entry name" value="AMP-bd_C"/>
</dbReference>
<dbReference type="SUPFAM" id="SSF56801">
    <property type="entry name" value="Acetyl-CoA synthetase-like"/>
    <property type="match status" value="1"/>
</dbReference>
<feature type="domain" description="AMP-dependent synthetase/ligase" evidence="3">
    <location>
        <begin position="39"/>
        <end position="402"/>
    </location>
</feature>
<dbReference type="Pfam" id="PF13193">
    <property type="entry name" value="AMP-binding_C"/>
    <property type="match status" value="1"/>
</dbReference>
<dbReference type="Pfam" id="PF00501">
    <property type="entry name" value="AMP-binding"/>
    <property type="match status" value="1"/>
</dbReference>
<dbReference type="Proteomes" id="UP000198348">
    <property type="component" value="Unassembled WGS sequence"/>
</dbReference>
<dbReference type="Gene3D" id="2.30.38.10">
    <property type="entry name" value="Luciferase, Domain 3"/>
    <property type="match status" value="1"/>
</dbReference>
<reference evidence="6" key="1">
    <citation type="submission" date="2017-06" db="EMBL/GenBank/DDBJ databases">
        <authorList>
            <person name="Varghese N."/>
            <person name="Submissions S."/>
        </authorList>
    </citation>
    <scope>NUCLEOTIDE SEQUENCE [LARGE SCALE GENOMIC DNA]</scope>
    <source>
        <strain evidence="6">DSM 45207</strain>
    </source>
</reference>
<dbReference type="PANTHER" id="PTHR43201:SF5">
    <property type="entry name" value="MEDIUM-CHAIN ACYL-COA LIGASE ACSF2, MITOCHONDRIAL"/>
    <property type="match status" value="1"/>
</dbReference>
<name>A0A239A5F4_9PSEU</name>
<organism evidence="5 6">
    <name type="scientific">Haloechinothrix alba</name>
    <dbReference type="NCBI Taxonomy" id="664784"/>
    <lineage>
        <taxon>Bacteria</taxon>
        <taxon>Bacillati</taxon>
        <taxon>Actinomycetota</taxon>
        <taxon>Actinomycetes</taxon>
        <taxon>Pseudonocardiales</taxon>
        <taxon>Pseudonocardiaceae</taxon>
        <taxon>Haloechinothrix</taxon>
    </lineage>
</organism>
<comment type="similarity">
    <text evidence="1">Belongs to the ATP-dependent AMP-binding enzyme family.</text>
</comment>
<sequence>MSPTIDASATTRSRKLTQSLWEADYSVPLREVTIGELLREAAADSPDTTALVAGVADPAARTRWTYRELLALTEQVARNLAARYEPGDRLAIWAPNVAEWEIVQFGAVMAGLIVVAINPAYTGPELSYALSQSGAVGVVVADEYRGRNLRAVVDELRGELPALRDVMGFDTRSPLWHSPHADATLPNVRPDDPAMILYTSGTTGNPKGAVLTHQALCNNSHLFGRRLDLPQESVWLNCMPMFHLGGSAFGAIGAVWNRATHIITIFEPELMLDLIESERPAFVPSVPTMALAMMEHPTFADRDVSSVRVLMAGGTTLSPEIVRRVERDFGCAFIPCYGQTEASGVIAQAHIDDSLEAKSERAGQPLEQVEVKVVDPATGEIVPCGETGEFYLRGYTTLKEYFRMPDATAATIDDDGWLHTGDLGIMDEQGYVHVSGRLKEMIIRGAENIYPREIEDVLAEHPQISEIAIVGLPDDYLGEQVCGFVRLSPSATADPDDWFAFARQRLMSSKIPRRWFLVDTMPTTPSGKIQKFRLRELADQREIIELSAAGSESH</sequence>
<dbReference type="Gene3D" id="3.30.300.30">
    <property type="match status" value="1"/>
</dbReference>
<protein>
    <submittedName>
        <fullName evidence="5">Fatty-acyl-CoA synthase</fullName>
    </submittedName>
</protein>
<accession>A0A239A5F4</accession>
<gene>
    <name evidence="5" type="ORF">SAMN06265360_1317</name>
</gene>
<dbReference type="InterPro" id="IPR000873">
    <property type="entry name" value="AMP-dep_synth/lig_dom"/>
</dbReference>
<evidence type="ECO:0000259" key="4">
    <source>
        <dbReference type="Pfam" id="PF13193"/>
    </source>
</evidence>
<evidence type="ECO:0000256" key="2">
    <source>
        <dbReference type="ARBA" id="ARBA00022598"/>
    </source>
</evidence>
<dbReference type="RefSeq" id="WP_089303320.1">
    <property type="nucleotide sequence ID" value="NZ_FZNW01000031.1"/>
</dbReference>
<evidence type="ECO:0000313" key="5">
    <source>
        <dbReference type="EMBL" id="SNR90865.1"/>
    </source>
</evidence>
<dbReference type="InterPro" id="IPR045851">
    <property type="entry name" value="AMP-bd_C_sf"/>
</dbReference>
<proteinExistence type="inferred from homology"/>
<dbReference type="GO" id="GO:0031956">
    <property type="term" value="F:medium-chain fatty acid-CoA ligase activity"/>
    <property type="evidence" value="ECO:0007669"/>
    <property type="project" value="TreeGrafter"/>
</dbReference>
<keyword evidence="2" id="KW-0436">Ligase</keyword>
<dbReference type="PROSITE" id="PS00455">
    <property type="entry name" value="AMP_BINDING"/>
    <property type="match status" value="1"/>
</dbReference>
<dbReference type="InterPro" id="IPR020845">
    <property type="entry name" value="AMP-binding_CS"/>
</dbReference>
<dbReference type="PANTHER" id="PTHR43201">
    <property type="entry name" value="ACYL-COA SYNTHETASE"/>
    <property type="match status" value="1"/>
</dbReference>
<evidence type="ECO:0000313" key="6">
    <source>
        <dbReference type="Proteomes" id="UP000198348"/>
    </source>
</evidence>
<keyword evidence="6" id="KW-1185">Reference proteome</keyword>
<dbReference type="GO" id="GO:0006631">
    <property type="term" value="P:fatty acid metabolic process"/>
    <property type="evidence" value="ECO:0007669"/>
    <property type="project" value="TreeGrafter"/>
</dbReference>